<gene>
    <name evidence="2" type="primary">153</name>
    <name evidence="2" type="ORF">PBI_REY_153</name>
</gene>
<evidence type="ECO:0000313" key="2">
    <source>
        <dbReference type="EMBL" id="AEK10041.1"/>
    </source>
</evidence>
<feature type="domain" description="DUF7246" evidence="1">
    <location>
        <begin position="4"/>
        <end position="96"/>
    </location>
</feature>
<dbReference type="Proteomes" id="UP000008418">
    <property type="component" value="Segment"/>
</dbReference>
<proteinExistence type="predicted"/>
<evidence type="ECO:0000313" key="3">
    <source>
        <dbReference type="Proteomes" id="UP000008418"/>
    </source>
</evidence>
<dbReference type="OrthoDB" id="20611at10239"/>
<protein>
    <recommendedName>
        <fullName evidence="1">DUF7246 domain-containing protein</fullName>
    </recommendedName>
</protein>
<dbReference type="Pfam" id="PF23904">
    <property type="entry name" value="DUF7246"/>
    <property type="match status" value="1"/>
</dbReference>
<organism evidence="2 3">
    <name type="scientific">Mycobacterium phage Rey</name>
    <dbReference type="NCBI Taxonomy" id="1034115"/>
    <lineage>
        <taxon>Viruses</taxon>
        <taxon>Duplodnaviria</taxon>
        <taxon>Heunggongvirae</taxon>
        <taxon>Uroviricota</taxon>
        <taxon>Caudoviricetes</taxon>
        <taxon>Vilmaviridae</taxon>
        <taxon>Mclasvirinae</taxon>
        <taxon>Reyvirus</taxon>
        <taxon>Reyvirus rey</taxon>
    </lineage>
</organism>
<accession>G1D5J3</accession>
<dbReference type="InterPro" id="IPR055670">
    <property type="entry name" value="DUF7246"/>
</dbReference>
<sequence>MNTKRRVKPKQDERRVYEFHIPGRSHLVPGTEVSLEGKRGRYRFQYAQKPLHEGRPTVLTFVGGRLDGQGEKFVAVYPWRVKTVHRTSKTLVNITKEKGSK</sequence>
<dbReference type="GeneID" id="40081066"/>
<reference evidence="2 3" key="1">
    <citation type="journal article" date="2011" name="PLoS ONE">
        <title>Cluster K Mycobacteriophages: Insights into the Evolutionary Origins of Mycobacteriophage TM4.</title>
        <authorList>
            <person name="Pope W.H."/>
            <person name="Ferreira C.M."/>
            <person name="Jacobs-Sera D."/>
            <person name="Benjamin R.C."/>
            <person name="Davis A.J."/>
            <person name="Dejong R.J."/>
            <person name="Elgin S.C."/>
            <person name="Guilfoile F.R."/>
            <person name="Forsyth M.H."/>
            <person name="Harris A.D."/>
            <person name="Harvey S.E."/>
            <person name="Hughes L.E."/>
            <person name="Hynes P.M."/>
            <person name="Jackson A.S."/>
            <person name="Jalal M.D."/>
            <person name="Macmurray E.A."/>
            <person name="Manley C.M."/>
            <person name="McDonough M.J."/>
            <person name="Mosier J.L."/>
            <person name="Osterbann L.J."/>
            <person name="Rabinowitz H.S."/>
            <person name="Rhyan C.N."/>
            <person name="Russell D.A."/>
            <person name="Saha M.S."/>
            <person name="Shaffer C.D."/>
            <person name="Simon S.E."/>
            <person name="Sims E.F."/>
            <person name="Tovar I.G."/>
            <person name="Weisser E.G."/>
            <person name="Wertz J.T."/>
            <person name="Weston-Hafer K.A."/>
            <person name="Williamson K.E."/>
            <person name="Zhang B."/>
            <person name="Cresawn S.G."/>
            <person name="Jain P."/>
            <person name="Piuri M."/>
            <person name="Jacobs W.R.Jr."/>
            <person name="Hendrix R.W."/>
            <person name="Hatfull G.F."/>
        </authorList>
    </citation>
    <scope>NUCLEOTIDE SEQUENCE [LARGE SCALE GENOMIC DNA]</scope>
    <source>
        <strain evidence="2">Rey</strain>
    </source>
</reference>
<dbReference type="RefSeq" id="YP_009605121.1">
    <property type="nucleotide sequence ID" value="NC_041971.1"/>
</dbReference>
<keyword evidence="3" id="KW-1185">Reference proteome</keyword>
<name>G1D5J3_9CAUD</name>
<dbReference type="EMBL" id="JF937105">
    <property type="protein sequence ID" value="AEK10041.1"/>
    <property type="molecule type" value="Genomic_DNA"/>
</dbReference>
<evidence type="ECO:0000259" key="1">
    <source>
        <dbReference type="Pfam" id="PF23904"/>
    </source>
</evidence>
<dbReference type="KEGG" id="vg:40081066"/>